<dbReference type="SMART" id="SM00737">
    <property type="entry name" value="ML"/>
    <property type="match status" value="1"/>
</dbReference>
<dbReference type="PANTHER" id="PTHR17357:SF0">
    <property type="entry name" value="GANGLIOSIDE GM2 ACTIVATOR"/>
    <property type="match status" value="1"/>
</dbReference>
<protein>
    <submittedName>
        <fullName evidence="5">SAP3-like protein</fullName>
    </submittedName>
</protein>
<organism evidence="5 6">
    <name type="scientific">Mya arenaria</name>
    <name type="common">Soft-shell clam</name>
    <dbReference type="NCBI Taxonomy" id="6604"/>
    <lineage>
        <taxon>Eukaryota</taxon>
        <taxon>Metazoa</taxon>
        <taxon>Spiralia</taxon>
        <taxon>Lophotrochozoa</taxon>
        <taxon>Mollusca</taxon>
        <taxon>Bivalvia</taxon>
        <taxon>Autobranchia</taxon>
        <taxon>Heteroconchia</taxon>
        <taxon>Euheterodonta</taxon>
        <taxon>Imparidentia</taxon>
        <taxon>Neoheterodontei</taxon>
        <taxon>Myida</taxon>
        <taxon>Myoidea</taxon>
        <taxon>Myidae</taxon>
        <taxon>Mya</taxon>
    </lineage>
</organism>
<dbReference type="InterPro" id="IPR003172">
    <property type="entry name" value="ML_dom"/>
</dbReference>
<accession>A0ABY7DUP2</accession>
<sequence length="203" mass="22368">MKLFCVIVCCIVCVKASKNVFQYEMEKADDSIDIYRHKSSSFPEQQRVPKLTSFVWKDCGGKSALVNIKSLSISPDPLSFPGTLNVAADFLVKKALVKPLKADLTLYRKVLGRYIRLPCIDDFGSCTYDDVCSLLQQVQQCPKPLTDLGLNCQCPIKAKGYSLQKTGFDIGASIIPEGDYRVLANVTLNGAEATCLDLTLSIQ</sequence>
<dbReference type="Gene3D" id="2.70.220.10">
    <property type="entry name" value="Ganglioside GM2 activator"/>
    <property type="match status" value="1"/>
</dbReference>
<evidence type="ECO:0000259" key="3">
    <source>
        <dbReference type="SMART" id="SM00737"/>
    </source>
</evidence>
<dbReference type="Proteomes" id="UP001164746">
    <property type="component" value="Chromosome 3"/>
</dbReference>
<gene>
    <name evidence="4" type="ORF">MAR_024374</name>
    <name evidence="5" type="ORF">MAR_024418</name>
</gene>
<evidence type="ECO:0000256" key="1">
    <source>
        <dbReference type="ARBA" id="ARBA00022729"/>
    </source>
</evidence>
<evidence type="ECO:0000313" key="6">
    <source>
        <dbReference type="Proteomes" id="UP001164746"/>
    </source>
</evidence>
<dbReference type="Pfam" id="PF02221">
    <property type="entry name" value="E1_DerP2_DerF2"/>
    <property type="match status" value="1"/>
</dbReference>
<feature type="signal peptide" evidence="2">
    <location>
        <begin position="1"/>
        <end position="16"/>
    </location>
</feature>
<name>A0ABY7DUP2_MYAAR</name>
<dbReference type="EMBL" id="CP111014">
    <property type="protein sequence ID" value="WAR00046.1"/>
    <property type="molecule type" value="Genomic_DNA"/>
</dbReference>
<evidence type="ECO:0000313" key="4">
    <source>
        <dbReference type="EMBL" id="WAR00002.1"/>
    </source>
</evidence>
<dbReference type="InterPro" id="IPR028996">
    <property type="entry name" value="GM2-AP"/>
</dbReference>
<keyword evidence="6" id="KW-1185">Reference proteome</keyword>
<evidence type="ECO:0000313" key="5">
    <source>
        <dbReference type="EMBL" id="WAR00046.1"/>
    </source>
</evidence>
<evidence type="ECO:0000256" key="2">
    <source>
        <dbReference type="SAM" id="SignalP"/>
    </source>
</evidence>
<dbReference type="EMBL" id="CP111014">
    <property type="protein sequence ID" value="WAR00002.1"/>
    <property type="molecule type" value="Genomic_DNA"/>
</dbReference>
<feature type="chain" id="PRO_5045034241" evidence="2">
    <location>
        <begin position="17"/>
        <end position="203"/>
    </location>
</feature>
<reference evidence="5" key="1">
    <citation type="submission" date="2022-11" db="EMBL/GenBank/DDBJ databases">
        <title>Centuries of genome instability and evolution in soft-shell clam transmissible cancer (bioRxiv).</title>
        <authorList>
            <person name="Hart S.F.M."/>
            <person name="Yonemitsu M.A."/>
            <person name="Giersch R.M."/>
            <person name="Beal B.F."/>
            <person name="Arriagada G."/>
            <person name="Davis B.W."/>
            <person name="Ostrander E.A."/>
            <person name="Goff S.P."/>
            <person name="Metzger M.J."/>
        </authorList>
    </citation>
    <scope>NUCLEOTIDE SEQUENCE</scope>
    <source>
        <strain evidence="5">MELC-2E11</strain>
        <tissue evidence="5">Siphon/mantle</tissue>
    </source>
</reference>
<dbReference type="InterPro" id="IPR036846">
    <property type="entry name" value="GM2-AP_sf"/>
</dbReference>
<dbReference type="SUPFAM" id="SSF63707">
    <property type="entry name" value="Ganglioside M2 (gm2) activator"/>
    <property type="match status" value="1"/>
</dbReference>
<dbReference type="PANTHER" id="PTHR17357">
    <property type="entry name" value="GM2 GANGLIOSIDE ACTIVATOR PROTEIN"/>
    <property type="match status" value="1"/>
</dbReference>
<proteinExistence type="predicted"/>
<keyword evidence="1 2" id="KW-0732">Signal</keyword>
<feature type="domain" description="MD-2-related lipid-recognition" evidence="3">
    <location>
        <begin position="56"/>
        <end position="200"/>
    </location>
</feature>